<organism evidence="1 2">
    <name type="scientific">Nocardioides panacihumi</name>
    <dbReference type="NCBI Taxonomy" id="400774"/>
    <lineage>
        <taxon>Bacteria</taxon>
        <taxon>Bacillati</taxon>
        <taxon>Actinomycetota</taxon>
        <taxon>Actinomycetes</taxon>
        <taxon>Propionibacteriales</taxon>
        <taxon>Nocardioidaceae</taxon>
        <taxon>Nocardioides</taxon>
    </lineage>
</organism>
<reference evidence="2" key="1">
    <citation type="journal article" date="2019" name="Int. J. Syst. Evol. Microbiol.">
        <title>The Global Catalogue of Microorganisms (GCM) 10K type strain sequencing project: providing services to taxonomists for standard genome sequencing and annotation.</title>
        <authorList>
            <consortium name="The Broad Institute Genomics Platform"/>
            <consortium name="The Broad Institute Genome Sequencing Center for Infectious Disease"/>
            <person name="Wu L."/>
            <person name="Ma J."/>
        </authorList>
    </citation>
    <scope>NUCLEOTIDE SEQUENCE [LARGE SCALE GENOMIC DNA]</scope>
    <source>
        <strain evidence="2">JCM 15309</strain>
    </source>
</reference>
<sequence>MSNIQVHRPLTIEQTEVARYLALEQTAAGFTLPSAESSDRHFFFSLPGAVALPAVIYYRTRHTGTPAFSVRINDATVTQYNFVNGDEAERTWHEIVPAHTAGGPTLRPDGNELVFFARDGSVTFGDVVILYASNQTTVQVPIVITTHP</sequence>
<dbReference type="EMBL" id="BAAAPB010000008">
    <property type="protein sequence ID" value="GAA1976647.1"/>
    <property type="molecule type" value="Genomic_DNA"/>
</dbReference>
<evidence type="ECO:0000313" key="1">
    <source>
        <dbReference type="EMBL" id="GAA1976647.1"/>
    </source>
</evidence>
<protein>
    <submittedName>
        <fullName evidence="1">Uncharacterized protein</fullName>
    </submittedName>
</protein>
<comment type="caution">
    <text evidence="1">The sequence shown here is derived from an EMBL/GenBank/DDBJ whole genome shotgun (WGS) entry which is preliminary data.</text>
</comment>
<keyword evidence="2" id="KW-1185">Reference proteome</keyword>
<proteinExistence type="predicted"/>
<gene>
    <name evidence="1" type="ORF">GCM10009798_42310</name>
</gene>
<dbReference type="RefSeq" id="WP_344048391.1">
    <property type="nucleotide sequence ID" value="NZ_BAAAPB010000008.1"/>
</dbReference>
<evidence type="ECO:0000313" key="2">
    <source>
        <dbReference type="Proteomes" id="UP001500571"/>
    </source>
</evidence>
<dbReference type="Proteomes" id="UP001500571">
    <property type="component" value="Unassembled WGS sequence"/>
</dbReference>
<name>A0ABP5DCH2_9ACTN</name>
<accession>A0ABP5DCH2</accession>